<dbReference type="Gene3D" id="6.10.250.3150">
    <property type="match status" value="1"/>
</dbReference>
<dbReference type="PROSITE" id="PS51935">
    <property type="entry name" value="NLPC_P60"/>
    <property type="match status" value="1"/>
</dbReference>
<dbReference type="EMBL" id="CAFBNC010000020">
    <property type="protein sequence ID" value="CAB4929985.1"/>
    <property type="molecule type" value="Genomic_DNA"/>
</dbReference>
<dbReference type="SUPFAM" id="SSF54001">
    <property type="entry name" value="Cysteine proteinases"/>
    <property type="match status" value="1"/>
</dbReference>
<evidence type="ECO:0000256" key="2">
    <source>
        <dbReference type="ARBA" id="ARBA00022670"/>
    </source>
</evidence>
<evidence type="ECO:0000313" key="9">
    <source>
        <dbReference type="EMBL" id="CAB4929985.1"/>
    </source>
</evidence>
<organism evidence="9">
    <name type="scientific">freshwater metagenome</name>
    <dbReference type="NCBI Taxonomy" id="449393"/>
    <lineage>
        <taxon>unclassified sequences</taxon>
        <taxon>metagenomes</taxon>
        <taxon>ecological metagenomes</taxon>
    </lineage>
</organism>
<dbReference type="PANTHER" id="PTHR47053">
    <property type="entry name" value="MUREIN DD-ENDOPEPTIDASE MEPH-RELATED"/>
    <property type="match status" value="1"/>
</dbReference>
<comment type="similarity">
    <text evidence="1">Belongs to the peptidase C40 family.</text>
</comment>
<evidence type="ECO:0000259" key="7">
    <source>
        <dbReference type="PROSITE" id="PS51935"/>
    </source>
</evidence>
<gene>
    <name evidence="8" type="ORF">UFOPK1392_00251</name>
    <name evidence="9" type="ORF">UFOPK3733_00609</name>
</gene>
<dbReference type="PANTHER" id="PTHR47053:SF1">
    <property type="entry name" value="MUREIN DD-ENDOPEPTIDASE MEPH-RELATED"/>
    <property type="match status" value="1"/>
</dbReference>
<protein>
    <submittedName>
        <fullName evidence="9">Unannotated protein</fullName>
    </submittedName>
</protein>
<keyword evidence="3" id="KW-0378">Hydrolase</keyword>
<feature type="region of interest" description="Disordered" evidence="6">
    <location>
        <begin position="234"/>
        <end position="273"/>
    </location>
</feature>
<keyword evidence="4" id="KW-0788">Thiol protease</keyword>
<evidence type="ECO:0000256" key="5">
    <source>
        <dbReference type="SAM" id="Coils"/>
    </source>
</evidence>
<evidence type="ECO:0000256" key="6">
    <source>
        <dbReference type="SAM" id="MobiDB-lite"/>
    </source>
</evidence>
<evidence type="ECO:0000256" key="1">
    <source>
        <dbReference type="ARBA" id="ARBA00007074"/>
    </source>
</evidence>
<dbReference type="Gene3D" id="3.90.1720.10">
    <property type="entry name" value="endopeptidase domain like (from Nostoc punctiforme)"/>
    <property type="match status" value="1"/>
</dbReference>
<dbReference type="Pfam" id="PF00877">
    <property type="entry name" value="NLPC_P60"/>
    <property type="match status" value="1"/>
</dbReference>
<dbReference type="EMBL" id="CAEMXZ010000006">
    <property type="protein sequence ID" value="CAB4322516.1"/>
    <property type="molecule type" value="Genomic_DNA"/>
</dbReference>
<feature type="coiled-coil region" evidence="5">
    <location>
        <begin position="156"/>
        <end position="190"/>
    </location>
</feature>
<dbReference type="InterPro" id="IPR000064">
    <property type="entry name" value="NLP_P60_dom"/>
</dbReference>
<keyword evidence="2" id="KW-0645">Protease</keyword>
<keyword evidence="5" id="KW-0175">Coiled coil</keyword>
<dbReference type="AlphaFoldDB" id="A0A6J7IGU4"/>
<evidence type="ECO:0000256" key="3">
    <source>
        <dbReference type="ARBA" id="ARBA00022801"/>
    </source>
</evidence>
<accession>A0A6J7IGU4</accession>
<dbReference type="GO" id="GO:0008234">
    <property type="term" value="F:cysteine-type peptidase activity"/>
    <property type="evidence" value="ECO:0007669"/>
    <property type="project" value="UniProtKB-KW"/>
</dbReference>
<evidence type="ECO:0000313" key="8">
    <source>
        <dbReference type="EMBL" id="CAB4322516.1"/>
    </source>
</evidence>
<reference evidence="9" key="1">
    <citation type="submission" date="2020-05" db="EMBL/GenBank/DDBJ databases">
        <authorList>
            <person name="Chiriac C."/>
            <person name="Salcher M."/>
            <person name="Ghai R."/>
            <person name="Kavagutti S V."/>
        </authorList>
    </citation>
    <scope>NUCLEOTIDE SEQUENCE</scope>
</reference>
<dbReference type="InterPro" id="IPR038765">
    <property type="entry name" value="Papain-like_cys_pep_sf"/>
</dbReference>
<name>A0A6J7IGU4_9ZZZZ</name>
<dbReference type="InterPro" id="IPR051202">
    <property type="entry name" value="Peptidase_C40"/>
</dbReference>
<sequence>MSAPEVPVSATPRWRNFRRIGSLLVVTALGAASLVSVPASADQISEKRAEAAAVADKLEQMDARMMDINSQFERANYELHLAQQGVEEARTRAAATSAELDQRRVELREFAIAAYQMGNDSPELDALLTSDASTGVQKRSYLENVSGTRQDSIDALNAAKVRAQEDTARLAEAERAADAHASEIEQARASQQAALSEQQALASKVQGDLATLVAAETARRAAEQQRAAAAAAAAAGGSGGSFPNTPSRIGDNSGLKENPNLPPPPPGQGASGAVAAALTRVGSPYVWGAAGPTTFDCSGLILWAYAQVGINLPHYSGAQYQVTTRISASQLQPGDLVFYGPGASEHVAMYIGGNQLVQASHGISVTNFRGWWKEPSGYGRVVSSSR</sequence>
<dbReference type="GO" id="GO:0006508">
    <property type="term" value="P:proteolysis"/>
    <property type="evidence" value="ECO:0007669"/>
    <property type="project" value="UniProtKB-KW"/>
</dbReference>
<evidence type="ECO:0000256" key="4">
    <source>
        <dbReference type="ARBA" id="ARBA00022807"/>
    </source>
</evidence>
<proteinExistence type="inferred from homology"/>
<feature type="domain" description="NlpC/P60" evidence="7">
    <location>
        <begin position="267"/>
        <end position="383"/>
    </location>
</feature>